<accession>A0A345IMS7</accession>
<evidence type="ECO:0000256" key="1">
    <source>
        <dbReference type="SAM" id="SignalP"/>
    </source>
</evidence>
<dbReference type="KEGG" id="dwu:DVJ83_18045"/>
<dbReference type="Proteomes" id="UP000253744">
    <property type="component" value="Plasmid pDrdI"/>
</dbReference>
<proteinExistence type="predicted"/>
<gene>
    <name evidence="2" type="ORF">DVJ83_18045</name>
</gene>
<keyword evidence="2" id="KW-0614">Plasmid</keyword>
<feature type="chain" id="PRO_5016832317" description="Lipoprotein" evidence="1">
    <location>
        <begin position="20"/>
        <end position="121"/>
    </location>
</feature>
<dbReference type="EMBL" id="CP031163">
    <property type="protein sequence ID" value="AXH01000.1"/>
    <property type="molecule type" value="Genomic_DNA"/>
</dbReference>
<keyword evidence="1" id="KW-0732">Signal</keyword>
<reference evidence="2 3" key="1">
    <citation type="submission" date="2018-07" db="EMBL/GenBank/DDBJ databases">
        <title>Complete Genome and Methylome Analysis of Deinococcus wulumuqiensis NEB 479.</title>
        <authorList>
            <person name="Fomenkov A."/>
            <person name="Luyten Y."/>
            <person name="Vincze T."/>
            <person name="Anton B.P."/>
            <person name="Clark T."/>
            <person name="Roberts R.J."/>
            <person name="Morgan R.D."/>
        </authorList>
    </citation>
    <scope>NUCLEOTIDE SEQUENCE [LARGE SCALE GENOMIC DNA]</scope>
    <source>
        <strain evidence="2 3">NEB 479</strain>
        <plasmid evidence="3">Plasmid pdrdi</plasmid>
    </source>
</reference>
<dbReference type="RefSeq" id="WP_114673648.1">
    <property type="nucleotide sequence ID" value="NZ_CP031163.1"/>
</dbReference>
<name>A0A345IMS7_9DEIO</name>
<organism evidence="2 3">
    <name type="scientific">Deinococcus wulumuqiensis</name>
    <dbReference type="NCBI Taxonomy" id="980427"/>
    <lineage>
        <taxon>Bacteria</taxon>
        <taxon>Thermotogati</taxon>
        <taxon>Deinococcota</taxon>
        <taxon>Deinococci</taxon>
        <taxon>Deinococcales</taxon>
        <taxon>Deinococcaceae</taxon>
        <taxon>Deinococcus</taxon>
    </lineage>
</organism>
<protein>
    <recommendedName>
        <fullName evidence="4">Lipoprotein</fullName>
    </recommendedName>
</protein>
<evidence type="ECO:0008006" key="4">
    <source>
        <dbReference type="Google" id="ProtNLM"/>
    </source>
</evidence>
<geneLocation type="plasmid" evidence="3">
    <name>pdrdi</name>
</geneLocation>
<evidence type="ECO:0000313" key="3">
    <source>
        <dbReference type="Proteomes" id="UP000253744"/>
    </source>
</evidence>
<feature type="signal peptide" evidence="1">
    <location>
        <begin position="1"/>
        <end position="19"/>
    </location>
</feature>
<sequence>MKRLLLACLLLLPACGVTPLPDPVTPAPVTSALAPDFGALHLSHRGAADQHWTVLVNGRPYAETPTTPGSDHLLLQEVGDRVCITDGRTHAKLFLVPQVRRVTLTKEGLTSPQVPMQRGGC</sequence>
<evidence type="ECO:0000313" key="2">
    <source>
        <dbReference type="EMBL" id="AXH01000.1"/>
    </source>
</evidence>
<dbReference type="AlphaFoldDB" id="A0A345IMS7"/>